<accession>A0A498CN67</accession>
<proteinExistence type="predicted"/>
<evidence type="ECO:0000313" key="3">
    <source>
        <dbReference type="Proteomes" id="UP000276301"/>
    </source>
</evidence>
<comment type="caution">
    <text evidence="2">The sequence shown here is derived from an EMBL/GenBank/DDBJ whole genome shotgun (WGS) entry which is preliminary data.</text>
</comment>
<keyword evidence="3" id="KW-1185">Reference proteome</keyword>
<evidence type="ECO:0000259" key="1">
    <source>
        <dbReference type="PROSITE" id="PS51819"/>
    </source>
</evidence>
<dbReference type="SUPFAM" id="SSF54593">
    <property type="entry name" value="Glyoxalase/Bleomycin resistance protein/Dihydroxybiphenyl dioxygenase"/>
    <property type="match status" value="1"/>
</dbReference>
<evidence type="ECO:0000313" key="2">
    <source>
        <dbReference type="EMBL" id="RLL08940.1"/>
    </source>
</evidence>
<gene>
    <name evidence="2" type="ORF">D4A47_11465</name>
</gene>
<dbReference type="RefSeq" id="WP_121587372.1">
    <property type="nucleotide sequence ID" value="NZ_RCHT01000027.1"/>
</dbReference>
<protein>
    <recommendedName>
        <fullName evidence="1">VOC domain-containing protein</fullName>
    </recommendedName>
</protein>
<feature type="domain" description="VOC" evidence="1">
    <location>
        <begin position="2"/>
        <end position="121"/>
    </location>
</feature>
<dbReference type="InterPro" id="IPR037523">
    <property type="entry name" value="VOC_core"/>
</dbReference>
<dbReference type="EMBL" id="RCHT01000027">
    <property type="protein sequence ID" value="RLL08940.1"/>
    <property type="molecule type" value="Genomic_DNA"/>
</dbReference>
<organism evidence="2 3">
    <name type="scientific">Anaerotruncus massiliensis</name>
    <name type="common">ex Liu et al. 2021</name>
    <dbReference type="NCBI Taxonomy" id="2321404"/>
    <lineage>
        <taxon>Bacteria</taxon>
        <taxon>Bacillati</taxon>
        <taxon>Bacillota</taxon>
        <taxon>Clostridia</taxon>
        <taxon>Eubacteriales</taxon>
        <taxon>Oscillospiraceae</taxon>
        <taxon>Anaerotruncus</taxon>
    </lineage>
</organism>
<reference evidence="2 3" key="1">
    <citation type="submission" date="2018-10" db="EMBL/GenBank/DDBJ databases">
        <title>Anaerotruncus faecis sp. nov., isolated from human feces.</title>
        <authorList>
            <person name="Wang Y.-J."/>
        </authorList>
    </citation>
    <scope>NUCLEOTIDE SEQUENCE [LARGE SCALE GENOMIC DNA]</scope>
    <source>
        <strain evidence="2 3">22A2-44</strain>
    </source>
</reference>
<dbReference type="PROSITE" id="PS51819">
    <property type="entry name" value="VOC"/>
    <property type="match status" value="1"/>
</dbReference>
<dbReference type="InterPro" id="IPR025870">
    <property type="entry name" value="Glyoxalase-like_dom"/>
</dbReference>
<dbReference type="Pfam" id="PF12681">
    <property type="entry name" value="Glyoxalase_2"/>
    <property type="match status" value="1"/>
</dbReference>
<dbReference type="AlphaFoldDB" id="A0A498CN67"/>
<dbReference type="InterPro" id="IPR029068">
    <property type="entry name" value="Glyas_Bleomycin-R_OHBP_Dase"/>
</dbReference>
<dbReference type="Proteomes" id="UP000276301">
    <property type="component" value="Unassembled WGS sequence"/>
</dbReference>
<dbReference type="Gene3D" id="3.10.180.10">
    <property type="entry name" value="2,3-Dihydroxybiphenyl 1,2-Dioxygenase, domain 1"/>
    <property type="match status" value="1"/>
</dbReference>
<sequence length="159" mass="18474">MKFCGPMLCVRDMEASKRFYIGLLGQKLVLDYGENVTFDGGFSIQVKYQEICGLDPERFPTRYGGNDAELYFEEPEFDRFLEKLAAWPGIEYILPCHEHNWGQRCVCFYDPDRHIIEVGEPMDHVAARFLKQGMRPEQVAERTMFPLEIVLKIQKAIGE</sequence>
<name>A0A498CN67_9FIRM</name>